<reference evidence="7 8" key="2">
    <citation type="journal article" date="2019" name="G3 (Bethesda)">
        <title>Hybrid Assembly of the Genome of the Entomopathogenic Nematode Steinernema carpocapsae Identifies the X-Chromosome.</title>
        <authorList>
            <person name="Serra L."/>
            <person name="Macchietto M."/>
            <person name="Macias-Munoz A."/>
            <person name="McGill C.J."/>
            <person name="Rodriguez I.M."/>
            <person name="Rodriguez B."/>
            <person name="Murad R."/>
            <person name="Mortazavi A."/>
        </authorList>
    </citation>
    <scope>NUCLEOTIDE SEQUENCE [LARGE SCALE GENOMIC DNA]</scope>
    <source>
        <strain evidence="7 8">ALL</strain>
    </source>
</reference>
<comment type="similarity">
    <text evidence="1 6">Belongs to the eukaryotic ribosomal protein eL38 family.</text>
</comment>
<name>A0A4V5ZZJ2_STECR</name>
<dbReference type="GO" id="GO:0003735">
    <property type="term" value="F:structural constituent of ribosome"/>
    <property type="evidence" value="ECO:0007669"/>
    <property type="project" value="InterPro"/>
</dbReference>
<evidence type="ECO:0000256" key="1">
    <source>
        <dbReference type="ARBA" id="ARBA00007803"/>
    </source>
</evidence>
<dbReference type="GO" id="GO:0022618">
    <property type="term" value="P:protein-RNA complex assembly"/>
    <property type="evidence" value="ECO:0007669"/>
    <property type="project" value="TreeGrafter"/>
</dbReference>
<dbReference type="Gene3D" id="3.30.720.90">
    <property type="match status" value="1"/>
</dbReference>
<dbReference type="InterPro" id="IPR038464">
    <property type="entry name" value="Ribosomal_eL38_sf"/>
</dbReference>
<evidence type="ECO:0000313" key="8">
    <source>
        <dbReference type="Proteomes" id="UP000298663"/>
    </source>
</evidence>
<evidence type="ECO:0000256" key="2">
    <source>
        <dbReference type="ARBA" id="ARBA00022980"/>
    </source>
</evidence>
<comment type="caution">
    <text evidence="7">The sequence shown here is derived from an EMBL/GenBank/DDBJ whole genome shotgun (WGS) entry which is preliminary data.</text>
</comment>
<sequence length="67" mass="8037">MREVRGIKEFLETARRKDAKSIRIQKNKDNIKFKVRCTKHLYTLVVRDVEKAELLKKALPKELKKQQ</sequence>
<evidence type="ECO:0000256" key="3">
    <source>
        <dbReference type="ARBA" id="ARBA00023274"/>
    </source>
</evidence>
<proteinExistence type="inferred from homology"/>
<evidence type="ECO:0000256" key="5">
    <source>
        <dbReference type="ARBA" id="ARBA00035338"/>
    </source>
</evidence>
<keyword evidence="3 6" id="KW-0687">Ribonucleoprotein</keyword>
<keyword evidence="2 6" id="KW-0689">Ribosomal protein</keyword>
<dbReference type="AlphaFoldDB" id="A0A4V5ZZJ2"/>
<protein>
    <recommendedName>
        <fullName evidence="4">Large ribosomal subunit protein eL38</fullName>
    </recommendedName>
    <alternativeName>
        <fullName evidence="5">60S ribosomal protein L38</fullName>
    </alternativeName>
</protein>
<dbReference type="EMBL" id="AZBU02000008">
    <property type="protein sequence ID" value="TKR67715.1"/>
    <property type="molecule type" value="Genomic_DNA"/>
</dbReference>
<reference evidence="7 8" key="1">
    <citation type="journal article" date="2015" name="Genome Biol.">
        <title>Comparative genomics of Steinernema reveals deeply conserved gene regulatory networks.</title>
        <authorList>
            <person name="Dillman A.R."/>
            <person name="Macchietto M."/>
            <person name="Porter C.F."/>
            <person name="Rogers A."/>
            <person name="Williams B."/>
            <person name="Antoshechkin I."/>
            <person name="Lee M.M."/>
            <person name="Goodwin Z."/>
            <person name="Lu X."/>
            <person name="Lewis E.E."/>
            <person name="Goodrich-Blair H."/>
            <person name="Stock S.P."/>
            <person name="Adams B.J."/>
            <person name="Sternberg P.W."/>
            <person name="Mortazavi A."/>
        </authorList>
    </citation>
    <scope>NUCLEOTIDE SEQUENCE [LARGE SCALE GENOMIC DNA]</scope>
    <source>
        <strain evidence="7 8">ALL</strain>
    </source>
</reference>
<dbReference type="InterPro" id="IPR002675">
    <property type="entry name" value="Ribosomal_eL38"/>
</dbReference>
<dbReference type="Pfam" id="PF01781">
    <property type="entry name" value="Ribosomal_L38e"/>
    <property type="match status" value="1"/>
</dbReference>
<dbReference type="Proteomes" id="UP000298663">
    <property type="component" value="Unassembled WGS sequence"/>
</dbReference>
<dbReference type="STRING" id="34508.A0A4V5ZZJ2"/>
<accession>A0A4V5ZZJ2</accession>
<keyword evidence="8" id="KW-1185">Reference proteome</keyword>
<dbReference type="GO" id="GO:0006412">
    <property type="term" value="P:translation"/>
    <property type="evidence" value="ECO:0007669"/>
    <property type="project" value="InterPro"/>
</dbReference>
<dbReference type="OrthoDB" id="10250488at2759"/>
<evidence type="ECO:0000256" key="4">
    <source>
        <dbReference type="ARBA" id="ARBA00035235"/>
    </source>
</evidence>
<dbReference type="FunFam" id="3.30.720.90:FF:000001">
    <property type="entry name" value="60S ribosomal protein L38"/>
    <property type="match status" value="1"/>
</dbReference>
<organism evidence="7 8">
    <name type="scientific">Steinernema carpocapsae</name>
    <name type="common">Entomopathogenic nematode</name>
    <dbReference type="NCBI Taxonomy" id="34508"/>
    <lineage>
        <taxon>Eukaryota</taxon>
        <taxon>Metazoa</taxon>
        <taxon>Ecdysozoa</taxon>
        <taxon>Nematoda</taxon>
        <taxon>Chromadorea</taxon>
        <taxon>Rhabditida</taxon>
        <taxon>Tylenchina</taxon>
        <taxon>Panagrolaimomorpha</taxon>
        <taxon>Strongyloidoidea</taxon>
        <taxon>Steinernematidae</taxon>
        <taxon>Steinernema</taxon>
    </lineage>
</organism>
<gene>
    <name evidence="7" type="ORF">L596_023823</name>
</gene>
<evidence type="ECO:0000313" key="7">
    <source>
        <dbReference type="EMBL" id="TKR67715.1"/>
    </source>
</evidence>
<dbReference type="PANTHER" id="PTHR10965">
    <property type="entry name" value="60S RIBOSOMAL PROTEIN L38"/>
    <property type="match status" value="1"/>
</dbReference>
<evidence type="ECO:0000256" key="6">
    <source>
        <dbReference type="RuleBase" id="RU003445"/>
    </source>
</evidence>
<dbReference type="GO" id="GO:0022625">
    <property type="term" value="C:cytosolic large ribosomal subunit"/>
    <property type="evidence" value="ECO:0007669"/>
    <property type="project" value="TreeGrafter"/>
</dbReference>
<dbReference type="PANTHER" id="PTHR10965:SF0">
    <property type="entry name" value="LARGE RIBOSOMAL SUBUNIT PROTEIN EL38"/>
    <property type="match status" value="1"/>
</dbReference>